<evidence type="ECO:0000256" key="4">
    <source>
        <dbReference type="ARBA" id="ARBA00022448"/>
    </source>
</evidence>
<evidence type="ECO:0000313" key="9">
    <source>
        <dbReference type="Proteomes" id="UP000542342"/>
    </source>
</evidence>
<evidence type="ECO:0000256" key="2">
    <source>
        <dbReference type="ARBA" id="ARBA00008725"/>
    </source>
</evidence>
<protein>
    <recommendedName>
        <fullName evidence="6">Phosphate-binding protein</fullName>
    </recommendedName>
</protein>
<dbReference type="InterPro" id="IPR050962">
    <property type="entry name" value="Phosphate-bind_PstS"/>
</dbReference>
<dbReference type="Pfam" id="PF12849">
    <property type="entry name" value="PBP_like_2"/>
    <property type="match status" value="1"/>
</dbReference>
<dbReference type="GO" id="GO:0035435">
    <property type="term" value="P:phosphate ion transmembrane transport"/>
    <property type="evidence" value="ECO:0007669"/>
    <property type="project" value="InterPro"/>
</dbReference>
<keyword evidence="5 6" id="KW-0592">Phosphate transport</keyword>
<proteinExistence type="inferred from homology"/>
<dbReference type="NCBIfam" id="TIGR00975">
    <property type="entry name" value="3a0107s03"/>
    <property type="match status" value="1"/>
</dbReference>
<evidence type="ECO:0000259" key="7">
    <source>
        <dbReference type="Pfam" id="PF12849"/>
    </source>
</evidence>
<gene>
    <name evidence="8" type="primary">pstS</name>
    <name evidence="8" type="ORF">H0921_16280</name>
</gene>
<evidence type="ECO:0000313" key="8">
    <source>
        <dbReference type="EMBL" id="MBA2227717.1"/>
    </source>
</evidence>
<dbReference type="EMBL" id="JACEFB010000018">
    <property type="protein sequence ID" value="MBA2227717.1"/>
    <property type="molecule type" value="Genomic_DNA"/>
</dbReference>
<comment type="caution">
    <text evidence="8">The sequence shown here is derived from an EMBL/GenBank/DDBJ whole genome shotgun (WGS) entry which is preliminary data.</text>
</comment>
<evidence type="ECO:0000256" key="5">
    <source>
        <dbReference type="ARBA" id="ARBA00022592"/>
    </source>
</evidence>
<evidence type="ECO:0000256" key="3">
    <source>
        <dbReference type="ARBA" id="ARBA00011529"/>
    </source>
</evidence>
<dbReference type="Proteomes" id="UP000542342">
    <property type="component" value="Unassembled WGS sequence"/>
</dbReference>
<evidence type="ECO:0000256" key="1">
    <source>
        <dbReference type="ARBA" id="ARBA00002841"/>
    </source>
</evidence>
<dbReference type="InterPro" id="IPR005673">
    <property type="entry name" value="ABC_phos-bd_PstS"/>
</dbReference>
<dbReference type="PANTHER" id="PTHR42996:SF1">
    <property type="entry name" value="PHOSPHATE-BINDING PROTEIN PSTS"/>
    <property type="match status" value="1"/>
</dbReference>
<comment type="similarity">
    <text evidence="2 6">Belongs to the PstS family.</text>
</comment>
<dbReference type="SUPFAM" id="SSF53850">
    <property type="entry name" value="Periplasmic binding protein-like II"/>
    <property type="match status" value="1"/>
</dbReference>
<comment type="function">
    <text evidence="1">Part of the ABC transporter complex PstSACB involved in phosphate import.</text>
</comment>
<dbReference type="Gene3D" id="3.40.190.10">
    <property type="entry name" value="Periplasmic binding protein-like II"/>
    <property type="match status" value="2"/>
</dbReference>
<dbReference type="GO" id="GO:0042301">
    <property type="term" value="F:phosphate ion binding"/>
    <property type="evidence" value="ECO:0007669"/>
    <property type="project" value="InterPro"/>
</dbReference>
<reference evidence="8 9" key="1">
    <citation type="submission" date="2020-07" db="EMBL/GenBank/DDBJ databases">
        <title>Thermogemmata thermophila gen. nov., sp. nov., a novel moderate thermophilic planctomycete from a Kamchatka hot spring.</title>
        <authorList>
            <person name="Elcheninov A.G."/>
            <person name="Podosokorskaya O.A."/>
            <person name="Kovaleva O.L."/>
            <person name="Novikov A."/>
            <person name="Bonch-Osmolovskaya E.A."/>
            <person name="Toshchakov S.V."/>
            <person name="Kublanov I.V."/>
        </authorList>
    </citation>
    <scope>NUCLEOTIDE SEQUENCE [LARGE SCALE GENOMIC DNA]</scope>
    <source>
        <strain evidence="8 9">2918</strain>
    </source>
</reference>
<sequence length="350" mass="37377">MGRVLVLVLGVLAVPACQRQGGSAPLRISAGGATFIDPLMQKWSAEYRRQQGVEIDYVAKGSGYGITNVINRNLAFGCSDAPMSRSEWEGARAAGGEVLHIPLTLGAVAIVYHLPEVPELILSGEVLADIYLGRIQHWDDPRLAALNPQAKLPHLPVLPVRRAESSGTTFIFTEYLSKRSQKFAEAVGASKSPKWPVEILGKEGNAGITAQVKQTAGSIGYVELEYARKNQLSVARLVNAAGQAVAPESAAVTAAAQAALQAPKKEEPYSLHPLAFSCTDASAAEAYPIVGVSYALLYQKQPAESGRAIVAFLKWALQEGQSYTADLGYAPLPPELSRRGAELLDTVLFE</sequence>
<name>A0A7V8VGX1_9BACT</name>
<dbReference type="PANTHER" id="PTHR42996">
    <property type="entry name" value="PHOSPHATE-BINDING PROTEIN PSTS"/>
    <property type="match status" value="1"/>
</dbReference>
<dbReference type="AlphaFoldDB" id="A0A7V8VGX1"/>
<organism evidence="8 9">
    <name type="scientific">Thermogemmata fonticola</name>
    <dbReference type="NCBI Taxonomy" id="2755323"/>
    <lineage>
        <taxon>Bacteria</taxon>
        <taxon>Pseudomonadati</taxon>
        <taxon>Planctomycetota</taxon>
        <taxon>Planctomycetia</taxon>
        <taxon>Gemmatales</taxon>
        <taxon>Gemmataceae</taxon>
        <taxon>Thermogemmata</taxon>
    </lineage>
</organism>
<feature type="domain" description="PBP" evidence="7">
    <location>
        <begin position="22"/>
        <end position="317"/>
    </location>
</feature>
<dbReference type="GO" id="GO:0043190">
    <property type="term" value="C:ATP-binding cassette (ABC) transporter complex"/>
    <property type="evidence" value="ECO:0007669"/>
    <property type="project" value="InterPro"/>
</dbReference>
<accession>A0A7V8VGX1</accession>
<dbReference type="CDD" id="cd13565">
    <property type="entry name" value="PBP2_PstS"/>
    <property type="match status" value="1"/>
</dbReference>
<keyword evidence="9" id="KW-1185">Reference proteome</keyword>
<dbReference type="InterPro" id="IPR024370">
    <property type="entry name" value="PBP_domain"/>
</dbReference>
<comment type="subunit">
    <text evidence="3">The complex is composed of two ATP-binding proteins (PstB), two transmembrane proteins (PstC and PstA) and a solute-binding protein (PstS).</text>
</comment>
<evidence type="ECO:0000256" key="6">
    <source>
        <dbReference type="PIRNR" id="PIRNR002756"/>
    </source>
</evidence>
<dbReference type="PIRSF" id="PIRSF002756">
    <property type="entry name" value="PstS"/>
    <property type="match status" value="1"/>
</dbReference>
<keyword evidence="4 6" id="KW-0813">Transport</keyword>